<accession>S0G039</accession>
<reference evidence="2 3" key="1">
    <citation type="journal article" date="2013" name="Genome Announc.">
        <title>Draft Genome Sequence of Desulfotignum phosphitoxidans DSM 13687 Strain FiPS-3.</title>
        <authorList>
            <person name="Poehlein A."/>
            <person name="Daniel R."/>
            <person name="Simeonova D.D."/>
        </authorList>
    </citation>
    <scope>NUCLEOTIDE SEQUENCE [LARGE SCALE GENOMIC DNA]</scope>
    <source>
        <strain evidence="2 3">DSM 13687</strain>
    </source>
</reference>
<name>S0G039_9BACT</name>
<dbReference type="InterPro" id="IPR036866">
    <property type="entry name" value="RibonucZ/Hydroxyglut_hydro"/>
</dbReference>
<gene>
    <name evidence="2" type="ORF">Dpo_14c00810</name>
</gene>
<dbReference type="Pfam" id="PF00753">
    <property type="entry name" value="Lactamase_B"/>
    <property type="match status" value="1"/>
</dbReference>
<organism evidence="2 3">
    <name type="scientific">Desulfotignum phosphitoxidans DSM 13687</name>
    <dbReference type="NCBI Taxonomy" id="1286635"/>
    <lineage>
        <taxon>Bacteria</taxon>
        <taxon>Pseudomonadati</taxon>
        <taxon>Thermodesulfobacteriota</taxon>
        <taxon>Desulfobacteria</taxon>
        <taxon>Desulfobacterales</taxon>
        <taxon>Desulfobacteraceae</taxon>
        <taxon>Desulfotignum</taxon>
    </lineage>
</organism>
<dbReference type="RefSeq" id="WP_006968494.1">
    <property type="nucleotide sequence ID" value="NZ_APJX01000014.1"/>
</dbReference>
<evidence type="ECO:0000313" key="3">
    <source>
        <dbReference type="Proteomes" id="UP000014216"/>
    </source>
</evidence>
<dbReference type="GO" id="GO:0016740">
    <property type="term" value="F:transferase activity"/>
    <property type="evidence" value="ECO:0007669"/>
    <property type="project" value="TreeGrafter"/>
</dbReference>
<dbReference type="EMBL" id="APJX01000014">
    <property type="protein sequence ID" value="EMS77597.1"/>
    <property type="molecule type" value="Genomic_DNA"/>
</dbReference>
<evidence type="ECO:0000259" key="1">
    <source>
        <dbReference type="Pfam" id="PF00753"/>
    </source>
</evidence>
<dbReference type="Gene3D" id="3.60.15.10">
    <property type="entry name" value="Ribonuclease Z/Hydroxyacylglutathione hydrolase-like"/>
    <property type="match status" value="1"/>
</dbReference>
<evidence type="ECO:0000313" key="2">
    <source>
        <dbReference type="EMBL" id="EMS77597.1"/>
    </source>
</evidence>
<sequence length="330" mass="35843">MTPLYFILVLLVVGALFFAGKIIQLNKGRQQTEKEISGTQVHQIPSPGAVNQLTLLPLVDFHAADPSLKTEPGVSYLIKADDVTILMDCGFNKEKAHPSPLLHNMEKLGISLSDPDMIFFSHLHLDHVGGMTEQKTQTFSLSRGPVSLPDIPIYSPAPVTGSRWNPSANARVISDPTELKPGIFSIGTIPRYLFLMGRTLENALAIHVKGKGIVLIVGCGHQTIERIIDRAKALFDEPIHGIIGGLHYPVNGGRIMLGPVNIQRIVGSDTPPWQGIREADVENAIAAIQKVSPGIVALSPHDTSDWAIDRFRQAFGAAYVDVKVGQPIEI</sequence>
<dbReference type="InterPro" id="IPR001279">
    <property type="entry name" value="Metallo-B-lactamas"/>
</dbReference>
<feature type="domain" description="Metallo-beta-lactamase" evidence="1">
    <location>
        <begin position="71"/>
        <end position="131"/>
    </location>
</feature>
<dbReference type="InterPro" id="IPR052926">
    <property type="entry name" value="Metallo-beta-lactamase_dom"/>
</dbReference>
<dbReference type="CDD" id="cd07713">
    <property type="entry name" value="DHPS-like_MBL-fold"/>
    <property type="match status" value="1"/>
</dbReference>
<proteinExistence type="predicted"/>
<keyword evidence="3" id="KW-1185">Reference proteome</keyword>
<dbReference type="AlphaFoldDB" id="S0G039"/>
<dbReference type="PANTHER" id="PTHR13754:SF13">
    <property type="entry name" value="METALLO-BETA-LACTAMASE SUPERFAMILY PROTEIN (AFU_ORTHOLOGUE AFUA_3G07630)"/>
    <property type="match status" value="1"/>
</dbReference>
<dbReference type="InterPro" id="IPR041712">
    <property type="entry name" value="DHPS-like_MBL-fold"/>
</dbReference>
<protein>
    <submittedName>
        <fullName evidence="2">Beta-lactamase domain-containing protein</fullName>
    </submittedName>
</protein>
<dbReference type="OrthoDB" id="9803916at2"/>
<comment type="caution">
    <text evidence="2">The sequence shown here is derived from an EMBL/GenBank/DDBJ whole genome shotgun (WGS) entry which is preliminary data.</text>
</comment>
<dbReference type="PANTHER" id="PTHR13754">
    <property type="entry name" value="METALLO-BETA-LACTAMASE SUPERFAMILY PROTEIN"/>
    <property type="match status" value="1"/>
</dbReference>
<dbReference type="Proteomes" id="UP000014216">
    <property type="component" value="Unassembled WGS sequence"/>
</dbReference>
<dbReference type="SUPFAM" id="SSF56281">
    <property type="entry name" value="Metallo-hydrolase/oxidoreductase"/>
    <property type="match status" value="1"/>
</dbReference>